<dbReference type="AlphaFoldDB" id="A0A9N8WL15"/>
<gene>
    <name evidence="7" type="ORF">CPELLU_LOCUS1842</name>
</gene>
<feature type="transmembrane region" description="Helical" evidence="6">
    <location>
        <begin position="155"/>
        <end position="172"/>
    </location>
</feature>
<feature type="transmembrane region" description="Helical" evidence="6">
    <location>
        <begin position="100"/>
        <end position="118"/>
    </location>
</feature>
<dbReference type="Gene3D" id="1.20.1540.10">
    <property type="entry name" value="Rhomboid-like"/>
    <property type="match status" value="1"/>
</dbReference>
<feature type="compositionally biased region" description="Polar residues" evidence="5">
    <location>
        <begin position="312"/>
        <end position="324"/>
    </location>
</feature>
<organism evidence="7 8">
    <name type="scientific">Cetraspora pellucida</name>
    <dbReference type="NCBI Taxonomy" id="1433469"/>
    <lineage>
        <taxon>Eukaryota</taxon>
        <taxon>Fungi</taxon>
        <taxon>Fungi incertae sedis</taxon>
        <taxon>Mucoromycota</taxon>
        <taxon>Glomeromycotina</taxon>
        <taxon>Glomeromycetes</taxon>
        <taxon>Diversisporales</taxon>
        <taxon>Gigasporaceae</taxon>
        <taxon>Cetraspora</taxon>
    </lineage>
</organism>
<dbReference type="EMBL" id="CAJVQA010000722">
    <property type="protein sequence ID" value="CAG8488077.1"/>
    <property type="molecule type" value="Genomic_DNA"/>
</dbReference>
<feature type="transmembrane region" description="Helical" evidence="6">
    <location>
        <begin position="66"/>
        <end position="88"/>
    </location>
</feature>
<comment type="subcellular location">
    <subcellularLocation>
        <location evidence="1">Membrane</location>
        <topology evidence="1">Multi-pass membrane protein</topology>
    </subcellularLocation>
</comment>
<dbReference type="OrthoDB" id="73612at2759"/>
<dbReference type="GO" id="GO:0006890">
    <property type="term" value="P:retrograde vesicle-mediated transport, Golgi to endoplasmic reticulum"/>
    <property type="evidence" value="ECO:0007669"/>
    <property type="project" value="InterPro"/>
</dbReference>
<accession>A0A9N8WL15</accession>
<evidence type="ECO:0000313" key="8">
    <source>
        <dbReference type="Proteomes" id="UP000789759"/>
    </source>
</evidence>
<evidence type="ECO:0000256" key="1">
    <source>
        <dbReference type="ARBA" id="ARBA00004141"/>
    </source>
</evidence>
<keyword evidence="8" id="KW-1185">Reference proteome</keyword>
<dbReference type="SMART" id="SM01160">
    <property type="entry name" value="DUF1751"/>
    <property type="match status" value="1"/>
</dbReference>
<feature type="region of interest" description="Disordered" evidence="5">
    <location>
        <begin position="287"/>
        <end position="338"/>
    </location>
</feature>
<protein>
    <submittedName>
        <fullName evidence="7">16810_t:CDS:1</fullName>
    </submittedName>
</protein>
<reference evidence="7" key="1">
    <citation type="submission" date="2021-06" db="EMBL/GenBank/DDBJ databases">
        <authorList>
            <person name="Kallberg Y."/>
            <person name="Tangrot J."/>
            <person name="Rosling A."/>
        </authorList>
    </citation>
    <scope>NUCLEOTIDE SEQUENCE</scope>
    <source>
        <strain evidence="7">FL966</strain>
    </source>
</reference>
<keyword evidence="2 6" id="KW-0812">Transmembrane</keyword>
<dbReference type="SUPFAM" id="SSF144091">
    <property type="entry name" value="Rhomboid-like"/>
    <property type="match status" value="1"/>
</dbReference>
<feature type="compositionally biased region" description="Low complexity" evidence="5">
    <location>
        <begin position="292"/>
        <end position="304"/>
    </location>
</feature>
<dbReference type="FunFam" id="1.20.1540.10:FF:000004">
    <property type="entry name" value="Transmembrane protein 115"/>
    <property type="match status" value="1"/>
</dbReference>
<feature type="compositionally biased region" description="Basic and acidic residues" evidence="5">
    <location>
        <begin position="328"/>
        <end position="338"/>
    </location>
</feature>
<evidence type="ECO:0000256" key="6">
    <source>
        <dbReference type="SAM" id="Phobius"/>
    </source>
</evidence>
<keyword evidence="3 6" id="KW-1133">Transmembrane helix</keyword>
<dbReference type="PANTHER" id="PTHR13377">
    <property type="entry name" value="PLACENTAL PROTEIN 6"/>
    <property type="match status" value="1"/>
</dbReference>
<evidence type="ECO:0000256" key="4">
    <source>
        <dbReference type="ARBA" id="ARBA00023136"/>
    </source>
</evidence>
<evidence type="ECO:0000256" key="2">
    <source>
        <dbReference type="ARBA" id="ARBA00022692"/>
    </source>
</evidence>
<dbReference type="InterPro" id="IPR013861">
    <property type="entry name" value="TMEM115/Pdh1/Rbl19"/>
</dbReference>
<keyword evidence="4 6" id="KW-0472">Membrane</keyword>
<sequence length="338" mass="38102">MPTWRVVDVLPDFALVPGHAIQKFWTFFTAGFLETDPISLTGSVITMVACGKYLERAWGSKDFLKFVGIIHIGVTLATFLTYLLEYTITGDEYYLLEVQANGMVGVICGFLVALKQLVPEHLVRTPLSIRVKHFPAIFVIFSFAYFLIFEAQSQFLFVIYGWIISWTYIRFFKMQDGLRGDRSETFSIASFFPEFMQPPIKIISKLVFNILVLLRCCKPIKRRRFGFDLENSLHVNASPMPGSARAEAERRRALALKALDKRLHSTNNKPSYGPTFPFPFILPDSKRSTGESAATSTINSNSKTSNDHSSSHVESVTPGVSSDSVLFDAKEHLDEKTL</sequence>
<proteinExistence type="predicted"/>
<dbReference type="Pfam" id="PF08551">
    <property type="entry name" value="DUF1751"/>
    <property type="match status" value="1"/>
</dbReference>
<dbReference type="GO" id="GO:0016020">
    <property type="term" value="C:membrane"/>
    <property type="evidence" value="ECO:0007669"/>
    <property type="project" value="UniProtKB-SubCell"/>
</dbReference>
<dbReference type="PANTHER" id="PTHR13377:SF3">
    <property type="entry name" value="TRANSMEMBRANE PROTEIN 115"/>
    <property type="match status" value="1"/>
</dbReference>
<evidence type="ECO:0000313" key="7">
    <source>
        <dbReference type="EMBL" id="CAG8488077.1"/>
    </source>
</evidence>
<dbReference type="Proteomes" id="UP000789759">
    <property type="component" value="Unassembled WGS sequence"/>
</dbReference>
<feature type="transmembrane region" description="Helical" evidence="6">
    <location>
        <begin position="130"/>
        <end position="149"/>
    </location>
</feature>
<name>A0A9N8WL15_9GLOM</name>
<evidence type="ECO:0000256" key="3">
    <source>
        <dbReference type="ARBA" id="ARBA00022989"/>
    </source>
</evidence>
<evidence type="ECO:0000256" key="5">
    <source>
        <dbReference type="SAM" id="MobiDB-lite"/>
    </source>
</evidence>
<dbReference type="InterPro" id="IPR035952">
    <property type="entry name" value="Rhomboid-like_sf"/>
</dbReference>
<dbReference type="GO" id="GO:0005794">
    <property type="term" value="C:Golgi apparatus"/>
    <property type="evidence" value="ECO:0007669"/>
    <property type="project" value="TreeGrafter"/>
</dbReference>
<comment type="caution">
    <text evidence="7">The sequence shown here is derived from an EMBL/GenBank/DDBJ whole genome shotgun (WGS) entry which is preliminary data.</text>
</comment>